<dbReference type="Proteomes" id="UP000499080">
    <property type="component" value="Unassembled WGS sequence"/>
</dbReference>
<dbReference type="AlphaFoldDB" id="A0A4Y2N4V5"/>
<dbReference type="EMBL" id="BGPR01008412">
    <property type="protein sequence ID" value="GBN33664.1"/>
    <property type="molecule type" value="Genomic_DNA"/>
</dbReference>
<sequence>MLNPSTSWSYLPPHWCGSFERGYRIRCRLRHLNMVQNDQVRPKIALPEIVCPCTMRIAACSFRTPSQSTQSQYSPAFGISRVFYRISRIIWTPRNPNRGQPQLVRIPGVLLCNEEQKFAAPIVPFALGVPL</sequence>
<name>A0A4Y2N4V5_ARAVE</name>
<keyword evidence="2" id="KW-1185">Reference proteome</keyword>
<protein>
    <submittedName>
        <fullName evidence="1">Uncharacterized protein</fullName>
    </submittedName>
</protein>
<accession>A0A4Y2N4V5</accession>
<gene>
    <name evidence="1" type="ORF">AVEN_274770_1</name>
</gene>
<proteinExistence type="predicted"/>
<organism evidence="1 2">
    <name type="scientific">Araneus ventricosus</name>
    <name type="common">Orbweaver spider</name>
    <name type="synonym">Epeira ventricosa</name>
    <dbReference type="NCBI Taxonomy" id="182803"/>
    <lineage>
        <taxon>Eukaryota</taxon>
        <taxon>Metazoa</taxon>
        <taxon>Ecdysozoa</taxon>
        <taxon>Arthropoda</taxon>
        <taxon>Chelicerata</taxon>
        <taxon>Arachnida</taxon>
        <taxon>Araneae</taxon>
        <taxon>Araneomorphae</taxon>
        <taxon>Entelegynae</taxon>
        <taxon>Araneoidea</taxon>
        <taxon>Araneidae</taxon>
        <taxon>Araneus</taxon>
    </lineage>
</organism>
<comment type="caution">
    <text evidence="1">The sequence shown here is derived from an EMBL/GenBank/DDBJ whole genome shotgun (WGS) entry which is preliminary data.</text>
</comment>
<reference evidence="1 2" key="1">
    <citation type="journal article" date="2019" name="Sci. Rep.">
        <title>Orb-weaving spider Araneus ventricosus genome elucidates the spidroin gene catalogue.</title>
        <authorList>
            <person name="Kono N."/>
            <person name="Nakamura H."/>
            <person name="Ohtoshi R."/>
            <person name="Moran D.A.P."/>
            <person name="Shinohara A."/>
            <person name="Yoshida Y."/>
            <person name="Fujiwara M."/>
            <person name="Mori M."/>
            <person name="Tomita M."/>
            <person name="Arakawa K."/>
        </authorList>
    </citation>
    <scope>NUCLEOTIDE SEQUENCE [LARGE SCALE GENOMIC DNA]</scope>
</reference>
<evidence type="ECO:0000313" key="1">
    <source>
        <dbReference type="EMBL" id="GBN33664.1"/>
    </source>
</evidence>
<evidence type="ECO:0000313" key="2">
    <source>
        <dbReference type="Proteomes" id="UP000499080"/>
    </source>
</evidence>